<keyword evidence="2" id="KW-0472">Membrane</keyword>
<keyword evidence="2" id="KW-0812">Transmembrane</keyword>
<comment type="caution">
    <text evidence="3">The sequence shown here is derived from an EMBL/GenBank/DDBJ whole genome shotgun (WGS) entry which is preliminary data.</text>
</comment>
<evidence type="ECO:0000256" key="1">
    <source>
        <dbReference type="SAM" id="MobiDB-lite"/>
    </source>
</evidence>
<gene>
    <name evidence="3" type="ORF">GE061_004049</name>
</gene>
<proteinExistence type="predicted"/>
<feature type="transmembrane region" description="Helical" evidence="2">
    <location>
        <begin position="58"/>
        <end position="79"/>
    </location>
</feature>
<protein>
    <submittedName>
        <fullName evidence="3">Uncharacterized protein</fullName>
    </submittedName>
</protein>
<evidence type="ECO:0000313" key="3">
    <source>
        <dbReference type="EMBL" id="KAF6201656.1"/>
    </source>
</evidence>
<evidence type="ECO:0000313" key="4">
    <source>
        <dbReference type="Proteomes" id="UP000466442"/>
    </source>
</evidence>
<feature type="transmembrane region" description="Helical" evidence="2">
    <location>
        <begin position="31"/>
        <end position="52"/>
    </location>
</feature>
<feature type="compositionally biased region" description="Polar residues" evidence="1">
    <location>
        <begin position="161"/>
        <end position="172"/>
    </location>
</feature>
<organism evidence="3 4">
    <name type="scientific">Apolygus lucorum</name>
    <name type="common">Small green plant bug</name>
    <name type="synonym">Lygocoris lucorum</name>
    <dbReference type="NCBI Taxonomy" id="248454"/>
    <lineage>
        <taxon>Eukaryota</taxon>
        <taxon>Metazoa</taxon>
        <taxon>Ecdysozoa</taxon>
        <taxon>Arthropoda</taxon>
        <taxon>Hexapoda</taxon>
        <taxon>Insecta</taxon>
        <taxon>Pterygota</taxon>
        <taxon>Neoptera</taxon>
        <taxon>Paraneoptera</taxon>
        <taxon>Hemiptera</taxon>
        <taxon>Heteroptera</taxon>
        <taxon>Panheteroptera</taxon>
        <taxon>Cimicomorpha</taxon>
        <taxon>Miridae</taxon>
        <taxon>Mirini</taxon>
        <taxon>Apolygus</taxon>
    </lineage>
</organism>
<dbReference type="Proteomes" id="UP000466442">
    <property type="component" value="Linkage Group LG12"/>
</dbReference>
<dbReference type="OrthoDB" id="6626880at2759"/>
<evidence type="ECO:0000256" key="2">
    <source>
        <dbReference type="SAM" id="Phobius"/>
    </source>
</evidence>
<accession>A0A8S9X0S1</accession>
<name>A0A8S9X0S1_APOLU</name>
<reference evidence="3" key="1">
    <citation type="journal article" date="2021" name="Mol. Ecol. Resour.">
        <title>Apolygus lucorum genome provides insights into omnivorousness and mesophyll feeding.</title>
        <authorList>
            <person name="Liu Y."/>
            <person name="Liu H."/>
            <person name="Wang H."/>
            <person name="Huang T."/>
            <person name="Liu B."/>
            <person name="Yang B."/>
            <person name="Yin L."/>
            <person name="Li B."/>
            <person name="Zhang Y."/>
            <person name="Zhang S."/>
            <person name="Jiang F."/>
            <person name="Zhang X."/>
            <person name="Ren Y."/>
            <person name="Wang B."/>
            <person name="Wang S."/>
            <person name="Lu Y."/>
            <person name="Wu K."/>
            <person name="Fan W."/>
            <person name="Wang G."/>
        </authorList>
    </citation>
    <scope>NUCLEOTIDE SEQUENCE</scope>
    <source>
        <strain evidence="3">12Hb</strain>
    </source>
</reference>
<feature type="region of interest" description="Disordered" evidence="1">
    <location>
        <begin position="161"/>
        <end position="189"/>
    </location>
</feature>
<dbReference type="AlphaFoldDB" id="A0A8S9X0S1"/>
<dbReference type="EMBL" id="WIXP02000012">
    <property type="protein sequence ID" value="KAF6201656.1"/>
    <property type="molecule type" value="Genomic_DNA"/>
</dbReference>
<feature type="transmembrane region" description="Helical" evidence="2">
    <location>
        <begin position="6"/>
        <end position="24"/>
    </location>
</feature>
<keyword evidence="4" id="KW-1185">Reference proteome</keyword>
<sequence>MGLGLLLLLKLPVILFTFFGKFLLFFKVAKVLKLLALPLLLVGLLPLLLVPLLLLAPLLLPLLLALPIPVLQPAAAAAGRRRRDTRRLMLLQGLLESERCLERVACTLAADKQPVYTTSIAWGLDLLKSHIAHPKMKSYAEAYREAAEKKLSKGDCVTKYPCQQQQQPSTKSNRTKRISNAKKTEFNAN</sequence>
<keyword evidence="2" id="KW-1133">Transmembrane helix</keyword>